<proteinExistence type="predicted"/>
<keyword evidence="4" id="KW-1185">Reference proteome</keyword>
<feature type="transmembrane region" description="Helical" evidence="1">
    <location>
        <begin position="66"/>
        <end position="83"/>
    </location>
</feature>
<name>A0A921NTL9_9RHOB</name>
<organism evidence="3 4">
    <name type="scientific">Profundibacterium mesophilum KAUST100406-0324</name>
    <dbReference type="NCBI Taxonomy" id="1037889"/>
    <lineage>
        <taxon>Bacteria</taxon>
        <taxon>Pseudomonadati</taxon>
        <taxon>Pseudomonadota</taxon>
        <taxon>Alphaproteobacteria</taxon>
        <taxon>Rhodobacterales</taxon>
        <taxon>Roseobacteraceae</taxon>
        <taxon>Profundibacterium</taxon>
    </lineage>
</organism>
<dbReference type="Gene3D" id="3.60.10.10">
    <property type="entry name" value="Endonuclease/exonuclease/phosphatase"/>
    <property type="match status" value="1"/>
</dbReference>
<keyword evidence="1" id="KW-0472">Membrane</keyword>
<evidence type="ECO:0000313" key="4">
    <source>
        <dbReference type="Proteomes" id="UP000698242"/>
    </source>
</evidence>
<dbReference type="EMBL" id="APKE01000033">
    <property type="protein sequence ID" value="KAF0674951.1"/>
    <property type="molecule type" value="Genomic_DNA"/>
</dbReference>
<gene>
    <name evidence="3" type="ORF">PMES_02660</name>
</gene>
<dbReference type="InterPro" id="IPR005135">
    <property type="entry name" value="Endo/exonuclease/phosphatase"/>
</dbReference>
<dbReference type="InterPro" id="IPR036691">
    <property type="entry name" value="Endo/exonu/phosph_ase_sf"/>
</dbReference>
<dbReference type="AlphaFoldDB" id="A0A921NTL9"/>
<dbReference type="SUPFAM" id="SSF56219">
    <property type="entry name" value="DNase I-like"/>
    <property type="match status" value="1"/>
</dbReference>
<accession>A0A921NTL9</accession>
<feature type="domain" description="Endonuclease/exonuclease/phosphatase" evidence="2">
    <location>
        <begin position="110"/>
        <end position="314"/>
    </location>
</feature>
<protein>
    <recommendedName>
        <fullName evidence="2">Endonuclease/exonuclease/phosphatase domain-containing protein</fullName>
    </recommendedName>
</protein>
<feature type="transmembrane region" description="Helical" evidence="1">
    <location>
        <begin position="42"/>
        <end position="59"/>
    </location>
</feature>
<dbReference type="Pfam" id="PF03372">
    <property type="entry name" value="Exo_endo_phos"/>
    <property type="match status" value="1"/>
</dbReference>
<reference evidence="3" key="1">
    <citation type="submission" date="2013-03" db="EMBL/GenBank/DDBJ databases">
        <title>Genome Sequence of the Profundibacterium mesophilum strain KAUST100406-0324T from Red Sea, a novel genus in the family Rhodobacteraceae.</title>
        <authorList>
            <person name="Essack M."/>
            <person name="Alam I."/>
            <person name="Lafi F."/>
            <person name="Alawi W."/>
            <person name="Kamanu F."/>
            <person name="Al-Suwailem A."/>
            <person name="Lee O.O."/>
            <person name="Xu Y."/>
            <person name="Bajic V."/>
            <person name="Qian P.-Y."/>
            <person name="Archer J."/>
        </authorList>
    </citation>
    <scope>NUCLEOTIDE SEQUENCE</scope>
    <source>
        <strain evidence="3">KAUST100406-0324</strain>
    </source>
</reference>
<dbReference type="GO" id="GO:0003824">
    <property type="term" value="F:catalytic activity"/>
    <property type="evidence" value="ECO:0007669"/>
    <property type="project" value="InterPro"/>
</dbReference>
<evidence type="ECO:0000313" key="3">
    <source>
        <dbReference type="EMBL" id="KAF0674951.1"/>
    </source>
</evidence>
<dbReference type="OrthoDB" id="9796594at2"/>
<keyword evidence="1" id="KW-1133">Transmembrane helix</keyword>
<evidence type="ECO:0000259" key="2">
    <source>
        <dbReference type="Pfam" id="PF03372"/>
    </source>
</evidence>
<comment type="caution">
    <text evidence="3">The sequence shown here is derived from an EMBL/GenBank/DDBJ whole genome shotgun (WGS) entry which is preliminary data.</text>
</comment>
<dbReference type="Proteomes" id="UP000698242">
    <property type="component" value="Unassembled WGS sequence"/>
</dbReference>
<keyword evidence="1" id="KW-0812">Transmembrane</keyword>
<sequence>MIRLISILGGAALALLVAGTFLPLLRSDAWWIRMLDFPRMQIAAGIVITWALMALAGGLRGAAGRWLSVLAVVALAVQGMRLWPYQPLAAPMAPLAQTCAEPDRLRVLVANVRRDNRHAPEVLAMVRRHAPDIFLALETNTWWNEALAPLEQDYPGHIFDMPQDATYYGMHLFSAYPLEDAEMRYPFGTDTPLLVSRIAHPSGTFRFFGVHPRPPQRGQSTTMRDAIILEAAIEAGEGDSPAIVAGDLNATSWERTARRALRLGQLADPRTGRGPMVSFDAKSAWMKWPLDQIYFQTGFALSAFEVLPVIGSDHYPVMADLCIEEGGTLTLRAPKADDLGIARETISRARALPGAAPSAEE</sequence>
<dbReference type="RefSeq" id="WP_159966180.1">
    <property type="nucleotide sequence ID" value="NZ_APKE01000033.1"/>
</dbReference>
<evidence type="ECO:0000256" key="1">
    <source>
        <dbReference type="SAM" id="Phobius"/>
    </source>
</evidence>